<organism evidence="6 7">
    <name type="scientific">Gluconobacter cerinus</name>
    <dbReference type="NCBI Taxonomy" id="38307"/>
    <lineage>
        <taxon>Bacteria</taxon>
        <taxon>Pseudomonadati</taxon>
        <taxon>Pseudomonadota</taxon>
        <taxon>Alphaproteobacteria</taxon>
        <taxon>Acetobacterales</taxon>
        <taxon>Acetobacteraceae</taxon>
        <taxon>Gluconobacter</taxon>
    </lineage>
</organism>
<dbReference type="EMBL" id="LUTU01000008">
    <property type="protein sequence ID" value="OAJ67454.1"/>
    <property type="molecule type" value="Genomic_DNA"/>
</dbReference>
<dbReference type="Proteomes" id="UP000077786">
    <property type="component" value="Unassembled WGS sequence"/>
</dbReference>
<feature type="transmembrane region" description="Helical" evidence="5">
    <location>
        <begin position="36"/>
        <end position="54"/>
    </location>
</feature>
<protein>
    <submittedName>
        <fullName evidence="6">Uncharacterized protein</fullName>
    </submittedName>
</protein>
<dbReference type="RefSeq" id="WP_064274739.1">
    <property type="nucleotide sequence ID" value="NZ_LUTU01000008.1"/>
</dbReference>
<evidence type="ECO:0000313" key="6">
    <source>
        <dbReference type="EMBL" id="OAJ67454.1"/>
    </source>
</evidence>
<keyword evidence="4 5" id="KW-0472">Membrane</keyword>
<feature type="transmembrane region" description="Helical" evidence="5">
    <location>
        <begin position="75"/>
        <end position="94"/>
    </location>
</feature>
<evidence type="ECO:0000256" key="2">
    <source>
        <dbReference type="ARBA" id="ARBA00022692"/>
    </source>
</evidence>
<keyword evidence="3 5" id="KW-1133">Transmembrane helix</keyword>
<dbReference type="GO" id="GO:0016020">
    <property type="term" value="C:membrane"/>
    <property type="evidence" value="ECO:0007669"/>
    <property type="project" value="UniProtKB-SubCell"/>
</dbReference>
<dbReference type="InterPro" id="IPR035906">
    <property type="entry name" value="MetI-like_sf"/>
</dbReference>
<comment type="caution">
    <text evidence="6">The sequence shown here is derived from an EMBL/GenBank/DDBJ whole genome shotgun (WGS) entry which is preliminary data.</text>
</comment>
<comment type="subcellular location">
    <subcellularLocation>
        <location evidence="1">Membrane</location>
        <topology evidence="1">Multi-pass membrane protein</topology>
    </subcellularLocation>
</comment>
<sequence>MMAISMRLHLPAIILGLLIGCGVITLLMRLLPARHVRLLGLLVLLPGPALAFALPELHRAGLNFVGRHYDILQGVLISPAVMMPFGATLLGLPIGTTRAAIGLGADLTTRLRLIWLPLLLPAALLSLTIAVLLCLGCVILDRP</sequence>
<feature type="transmembrane region" description="Helical" evidence="5">
    <location>
        <begin position="114"/>
        <end position="140"/>
    </location>
</feature>
<dbReference type="SUPFAM" id="SSF161098">
    <property type="entry name" value="MetI-like"/>
    <property type="match status" value="1"/>
</dbReference>
<reference evidence="6 7" key="1">
    <citation type="submission" date="2016-03" db="EMBL/GenBank/DDBJ databases">
        <title>Draft genome sequence of Gluconobacter cerinus strain CECT 9110.</title>
        <authorList>
            <person name="Sainz F."/>
            <person name="Mas A."/>
            <person name="Torija M.J."/>
        </authorList>
    </citation>
    <scope>NUCLEOTIDE SEQUENCE [LARGE SCALE GENOMIC DNA]</scope>
    <source>
        <strain evidence="6 7">CECT 9110</strain>
    </source>
</reference>
<evidence type="ECO:0000256" key="4">
    <source>
        <dbReference type="ARBA" id="ARBA00023136"/>
    </source>
</evidence>
<feature type="transmembrane region" description="Helical" evidence="5">
    <location>
        <begin position="12"/>
        <end position="30"/>
    </location>
</feature>
<dbReference type="PROSITE" id="PS51257">
    <property type="entry name" value="PROKAR_LIPOPROTEIN"/>
    <property type="match status" value="1"/>
</dbReference>
<gene>
    <name evidence="6" type="ORF">A0123_02054</name>
</gene>
<dbReference type="PATRIC" id="fig|38307.3.peg.2123"/>
<dbReference type="AlphaFoldDB" id="A0A1B6VJS9"/>
<name>A0A1B6VJS9_9PROT</name>
<proteinExistence type="predicted"/>
<evidence type="ECO:0000256" key="5">
    <source>
        <dbReference type="SAM" id="Phobius"/>
    </source>
</evidence>
<evidence type="ECO:0000256" key="3">
    <source>
        <dbReference type="ARBA" id="ARBA00022989"/>
    </source>
</evidence>
<evidence type="ECO:0000313" key="7">
    <source>
        <dbReference type="Proteomes" id="UP000077786"/>
    </source>
</evidence>
<dbReference type="OrthoDB" id="7283908at2"/>
<keyword evidence="2 5" id="KW-0812">Transmembrane</keyword>
<evidence type="ECO:0000256" key="1">
    <source>
        <dbReference type="ARBA" id="ARBA00004141"/>
    </source>
</evidence>
<accession>A0A1B6VJS9</accession>